<reference evidence="8" key="1">
    <citation type="submission" date="2022-01" db="EMBL/GenBank/DDBJ databases">
        <title>Paenibacillus spongiae sp. nov., isolated from marine sponge.</title>
        <authorList>
            <person name="Li Z."/>
            <person name="Zhang M."/>
        </authorList>
    </citation>
    <scope>NUCLEOTIDE SEQUENCE</scope>
    <source>
        <strain evidence="8">PHS-Z3</strain>
    </source>
</reference>
<dbReference type="PANTHER" id="PTHR43741">
    <property type="entry name" value="FMN-DEPENDENT NADH-AZOREDUCTASE 1"/>
    <property type="match status" value="1"/>
</dbReference>
<dbReference type="NCBIfam" id="NF010075">
    <property type="entry name" value="PRK13556.1"/>
    <property type="match status" value="1"/>
</dbReference>
<dbReference type="Proteomes" id="UP001057877">
    <property type="component" value="Chromosome"/>
</dbReference>
<dbReference type="EC" id="1.7.1.17" evidence="6"/>
<dbReference type="InterPro" id="IPR050104">
    <property type="entry name" value="FMN-dep_NADH:Q_OxRdtase_AzoR1"/>
</dbReference>
<feature type="domain" description="Flavodoxin-like fold" evidence="7">
    <location>
        <begin position="3"/>
        <end position="203"/>
    </location>
</feature>
<dbReference type="RefSeq" id="WP_258385031.1">
    <property type="nucleotide sequence ID" value="NZ_CP091430.1"/>
</dbReference>
<organism evidence="8 9">
    <name type="scientific">Paenibacillus spongiae</name>
    <dbReference type="NCBI Taxonomy" id="2909671"/>
    <lineage>
        <taxon>Bacteria</taxon>
        <taxon>Bacillati</taxon>
        <taxon>Bacillota</taxon>
        <taxon>Bacilli</taxon>
        <taxon>Bacillales</taxon>
        <taxon>Paenibacillaceae</taxon>
        <taxon>Paenibacillus</taxon>
    </lineage>
</organism>
<comment type="function">
    <text evidence="6">Quinone reductase that provides resistance to thiol-specific stress caused by electrophilic quinones.</text>
</comment>
<evidence type="ECO:0000313" key="9">
    <source>
        <dbReference type="Proteomes" id="UP001057877"/>
    </source>
</evidence>
<keyword evidence="1 6" id="KW-0285">Flavoprotein</keyword>
<evidence type="ECO:0000256" key="6">
    <source>
        <dbReference type="HAMAP-Rule" id="MF_01216"/>
    </source>
</evidence>
<evidence type="ECO:0000259" key="7">
    <source>
        <dbReference type="Pfam" id="PF02525"/>
    </source>
</evidence>
<comment type="subunit">
    <text evidence="6">Homodimer.</text>
</comment>
<dbReference type="EC" id="1.6.5.-" evidence="6"/>
<name>A0ABY5S4W7_9BACL</name>
<gene>
    <name evidence="6" type="primary">azoR</name>
    <name evidence="8" type="ORF">L1F29_26410</name>
</gene>
<accession>A0ABY5S4W7</accession>
<comment type="similarity">
    <text evidence="6">Belongs to the azoreductase type 1 family.</text>
</comment>
<evidence type="ECO:0000256" key="5">
    <source>
        <dbReference type="ARBA" id="ARBA00048542"/>
    </source>
</evidence>
<dbReference type="Pfam" id="PF02525">
    <property type="entry name" value="Flavodoxin_2"/>
    <property type="match status" value="1"/>
</dbReference>
<evidence type="ECO:0000256" key="2">
    <source>
        <dbReference type="ARBA" id="ARBA00022643"/>
    </source>
</evidence>
<keyword evidence="4 6" id="KW-0520">NAD</keyword>
<evidence type="ECO:0000313" key="8">
    <source>
        <dbReference type="EMBL" id="UVI28944.1"/>
    </source>
</evidence>
<evidence type="ECO:0000256" key="3">
    <source>
        <dbReference type="ARBA" id="ARBA00023002"/>
    </source>
</evidence>
<comment type="catalytic activity">
    <reaction evidence="6">
        <text>2 a quinone + NADH + H(+) = 2 a 1,4-benzosemiquinone + NAD(+)</text>
        <dbReference type="Rhea" id="RHEA:65952"/>
        <dbReference type="ChEBI" id="CHEBI:15378"/>
        <dbReference type="ChEBI" id="CHEBI:57540"/>
        <dbReference type="ChEBI" id="CHEBI:57945"/>
        <dbReference type="ChEBI" id="CHEBI:132124"/>
        <dbReference type="ChEBI" id="CHEBI:134225"/>
    </reaction>
</comment>
<dbReference type="EMBL" id="CP091430">
    <property type="protein sequence ID" value="UVI28944.1"/>
    <property type="molecule type" value="Genomic_DNA"/>
</dbReference>
<evidence type="ECO:0000256" key="1">
    <source>
        <dbReference type="ARBA" id="ARBA00022630"/>
    </source>
</evidence>
<dbReference type="InterPro" id="IPR003680">
    <property type="entry name" value="Flavodoxin_fold"/>
</dbReference>
<comment type="catalytic activity">
    <reaction evidence="5">
        <text>N,N-dimethyl-1,4-phenylenediamine + anthranilate + 2 NAD(+) = 2-(4-dimethylaminophenyl)diazenylbenzoate + 2 NADH + 2 H(+)</text>
        <dbReference type="Rhea" id="RHEA:55872"/>
        <dbReference type="ChEBI" id="CHEBI:15378"/>
        <dbReference type="ChEBI" id="CHEBI:15783"/>
        <dbReference type="ChEBI" id="CHEBI:16567"/>
        <dbReference type="ChEBI" id="CHEBI:57540"/>
        <dbReference type="ChEBI" id="CHEBI:57945"/>
        <dbReference type="ChEBI" id="CHEBI:71579"/>
        <dbReference type="EC" id="1.7.1.17"/>
    </reaction>
    <physiologicalReaction direction="right-to-left" evidence="5">
        <dbReference type="Rhea" id="RHEA:55874"/>
    </physiologicalReaction>
</comment>
<dbReference type="HAMAP" id="MF_01216">
    <property type="entry name" value="Azoreductase_type1"/>
    <property type="match status" value="1"/>
</dbReference>
<comment type="function">
    <text evidence="6">Also exhibits azoreductase activity. Catalyzes the reductive cleavage of the azo bond in aromatic azo compounds to the corresponding amines.</text>
</comment>
<dbReference type="GO" id="GO:0016491">
    <property type="term" value="F:oxidoreductase activity"/>
    <property type="evidence" value="ECO:0007669"/>
    <property type="project" value="UniProtKB-KW"/>
</dbReference>
<comment type="caution">
    <text evidence="6">Lacks conserved residue(s) required for the propagation of feature annotation.</text>
</comment>
<protein>
    <recommendedName>
        <fullName evidence="6">FMN dependent NADH:quinone oxidoreductase</fullName>
        <ecNumber evidence="6">1.6.5.-</ecNumber>
    </recommendedName>
    <alternativeName>
        <fullName evidence="6">Azo-dye reductase</fullName>
    </alternativeName>
    <alternativeName>
        <fullName evidence="6">FMN-dependent NADH-azo compound oxidoreductase</fullName>
    </alternativeName>
    <alternativeName>
        <fullName evidence="6">FMN-dependent NADH-azoreductase</fullName>
        <ecNumber evidence="6">1.7.1.17</ecNumber>
    </alternativeName>
</protein>
<dbReference type="InterPro" id="IPR029039">
    <property type="entry name" value="Flavoprotein-like_sf"/>
</dbReference>
<keyword evidence="9" id="KW-1185">Reference proteome</keyword>
<sequence length="208" mass="23183">MSTVLFIKANNRPIEQSVSVQLYDAFYRTYTEAHPQDAVIEVDLFNERLPYFDAQMLNGIFKSAQGMELSPQESELLGIADKHLDRFLSADKIVFAFPLWNLTVPAVLHTYIDYLSRAGKTFRYTPQGPVGLAGDKKVALLCARGGDYSQEPAASAEMAVNYVAKNLRLYGVTDITTVVIEGHNQYPDKRESLIEEGLQKAVQAAAIF</sequence>
<dbReference type="SUPFAM" id="SSF52218">
    <property type="entry name" value="Flavoproteins"/>
    <property type="match status" value="1"/>
</dbReference>
<evidence type="ECO:0000256" key="4">
    <source>
        <dbReference type="ARBA" id="ARBA00023027"/>
    </source>
</evidence>
<dbReference type="InterPro" id="IPR023048">
    <property type="entry name" value="NADH:quinone_OxRdtase_FMN_depd"/>
</dbReference>
<feature type="binding site" evidence="6">
    <location>
        <begin position="17"/>
        <end position="19"/>
    </location>
    <ligand>
        <name>FMN</name>
        <dbReference type="ChEBI" id="CHEBI:58210"/>
    </ligand>
</feature>
<dbReference type="Gene3D" id="3.40.50.360">
    <property type="match status" value="1"/>
</dbReference>
<keyword evidence="2 6" id="KW-0288">FMN</keyword>
<keyword evidence="3 6" id="KW-0560">Oxidoreductase</keyword>
<dbReference type="PANTHER" id="PTHR43741:SF4">
    <property type="entry name" value="FMN-DEPENDENT NADH:QUINONE OXIDOREDUCTASE"/>
    <property type="match status" value="1"/>
</dbReference>
<comment type="cofactor">
    <cofactor evidence="6">
        <name>FMN</name>
        <dbReference type="ChEBI" id="CHEBI:58210"/>
    </cofactor>
    <text evidence="6">Binds 1 FMN per subunit.</text>
</comment>
<proteinExistence type="inferred from homology"/>